<dbReference type="Pfam" id="PF04135">
    <property type="entry name" value="Nop10p"/>
    <property type="match status" value="1"/>
</dbReference>
<comment type="similarity">
    <text evidence="1">Belongs to the NOP10 family.</text>
</comment>
<dbReference type="GO" id="GO:0006364">
    <property type="term" value="P:rRNA processing"/>
    <property type="evidence" value="ECO:0007669"/>
    <property type="project" value="UniProtKB-KW"/>
</dbReference>
<dbReference type="PANTHER" id="PTHR13305:SF0">
    <property type="entry name" value="H_ACA RIBONUCLEOPROTEIN COMPLEX SUBUNIT 3"/>
    <property type="match status" value="1"/>
</dbReference>
<dbReference type="InterPro" id="IPR007264">
    <property type="entry name" value="H/ACA_rnp_Nop10"/>
</dbReference>
<feature type="non-terminal residue" evidence="6">
    <location>
        <position position="1"/>
    </location>
</feature>
<evidence type="ECO:0000256" key="4">
    <source>
        <dbReference type="ARBA" id="ARBA00023274"/>
    </source>
</evidence>
<keyword evidence="3" id="KW-0698">rRNA processing</keyword>
<evidence type="ECO:0000313" key="7">
    <source>
        <dbReference type="Proteomes" id="UP000265618"/>
    </source>
</evidence>
<proteinExistence type="inferred from homology"/>
<evidence type="ECO:0000256" key="1">
    <source>
        <dbReference type="ARBA" id="ARBA00009462"/>
    </source>
</evidence>
<keyword evidence="4 6" id="KW-0687">Ribonucleoprotein</keyword>
<evidence type="ECO:0000313" key="6">
    <source>
        <dbReference type="EMBL" id="GCA63844.1"/>
    </source>
</evidence>
<gene>
    <name evidence="6" type="ORF">KIPB_012168</name>
</gene>
<protein>
    <recommendedName>
        <fullName evidence="5">Nucleolar protein 10</fullName>
    </recommendedName>
</protein>
<keyword evidence="2" id="KW-0690">Ribosome biogenesis</keyword>
<dbReference type="Gene3D" id="2.20.28.40">
    <property type="entry name" value="H/ACA ribonucleoprotein complex, subunit Nop10"/>
    <property type="match status" value="1"/>
</dbReference>
<evidence type="ECO:0000256" key="5">
    <source>
        <dbReference type="ARBA" id="ARBA00030185"/>
    </source>
</evidence>
<dbReference type="GO" id="GO:1990904">
    <property type="term" value="C:ribonucleoprotein complex"/>
    <property type="evidence" value="ECO:0007669"/>
    <property type="project" value="UniProtKB-KW"/>
</dbReference>
<dbReference type="InterPro" id="IPR036756">
    <property type="entry name" value="H/ACA_rnp_Nop10_sf"/>
</dbReference>
<comment type="caution">
    <text evidence="6">The sequence shown here is derived from an EMBL/GenBank/DDBJ whole genome shotgun (WGS) entry which is preliminary data.</text>
</comment>
<evidence type="ECO:0000256" key="3">
    <source>
        <dbReference type="ARBA" id="ARBA00022552"/>
    </source>
</evidence>
<sequence length="46" mass="5283">MSFLSTIKMLLRKCTHCDKYTLKSTCPTCNKFTESAHPARFSPDDK</sequence>
<dbReference type="PANTHER" id="PTHR13305">
    <property type="entry name" value="RIBOSOME BIOGENESIS PROTEIN NOP10"/>
    <property type="match status" value="1"/>
</dbReference>
<keyword evidence="7" id="KW-1185">Reference proteome</keyword>
<organism evidence="6 7">
    <name type="scientific">Kipferlia bialata</name>
    <dbReference type="NCBI Taxonomy" id="797122"/>
    <lineage>
        <taxon>Eukaryota</taxon>
        <taxon>Metamonada</taxon>
        <taxon>Carpediemonas-like organisms</taxon>
        <taxon>Kipferlia</taxon>
    </lineage>
</organism>
<dbReference type="EMBL" id="BDIP01005269">
    <property type="protein sequence ID" value="GCA63844.1"/>
    <property type="molecule type" value="Genomic_DNA"/>
</dbReference>
<dbReference type="OrthoDB" id="13807at2759"/>
<name>A0A391NQT9_9EUKA</name>
<evidence type="ECO:0000256" key="2">
    <source>
        <dbReference type="ARBA" id="ARBA00022517"/>
    </source>
</evidence>
<dbReference type="GO" id="GO:0030515">
    <property type="term" value="F:snoRNA binding"/>
    <property type="evidence" value="ECO:0007669"/>
    <property type="project" value="InterPro"/>
</dbReference>
<dbReference type="SUPFAM" id="SSF144210">
    <property type="entry name" value="Nop10-like SnoRNP"/>
    <property type="match status" value="1"/>
</dbReference>
<dbReference type="Proteomes" id="UP000265618">
    <property type="component" value="Unassembled WGS sequence"/>
</dbReference>
<dbReference type="AlphaFoldDB" id="A0A391NQT9"/>
<dbReference type="GO" id="GO:0001522">
    <property type="term" value="P:pseudouridine synthesis"/>
    <property type="evidence" value="ECO:0007669"/>
    <property type="project" value="InterPro"/>
</dbReference>
<accession>A0A391NQT9</accession>
<reference evidence="6 7" key="1">
    <citation type="journal article" date="2018" name="PLoS ONE">
        <title>The draft genome of Kipferlia bialata reveals reductive genome evolution in fornicate parasites.</title>
        <authorList>
            <person name="Tanifuji G."/>
            <person name="Takabayashi S."/>
            <person name="Kume K."/>
            <person name="Takagi M."/>
            <person name="Nakayama T."/>
            <person name="Kamikawa R."/>
            <person name="Inagaki Y."/>
            <person name="Hashimoto T."/>
        </authorList>
    </citation>
    <scope>NUCLEOTIDE SEQUENCE [LARGE SCALE GENOMIC DNA]</scope>
    <source>
        <strain evidence="6">NY0173</strain>
    </source>
</reference>